<keyword evidence="3" id="KW-0342">GTP-binding</keyword>
<feature type="coiled-coil region" evidence="4">
    <location>
        <begin position="145"/>
        <end position="182"/>
    </location>
</feature>
<evidence type="ECO:0000259" key="5">
    <source>
        <dbReference type="PROSITE" id="PS51720"/>
    </source>
</evidence>
<evidence type="ECO:0000256" key="2">
    <source>
        <dbReference type="ARBA" id="ARBA00022741"/>
    </source>
</evidence>
<name>A0A8S3Z898_9EUPU</name>
<dbReference type="EMBL" id="CAJHNH020001779">
    <property type="protein sequence ID" value="CAG5124448.1"/>
    <property type="molecule type" value="Genomic_DNA"/>
</dbReference>
<reference evidence="6" key="1">
    <citation type="submission" date="2021-04" db="EMBL/GenBank/DDBJ databases">
        <authorList>
            <consortium name="Molecular Ecology Group"/>
        </authorList>
    </citation>
    <scope>NUCLEOTIDE SEQUENCE</scope>
</reference>
<dbReference type="GO" id="GO:0005525">
    <property type="term" value="F:GTP binding"/>
    <property type="evidence" value="ECO:0007669"/>
    <property type="project" value="UniProtKB-KW"/>
</dbReference>
<dbReference type="OrthoDB" id="431287at2759"/>
<dbReference type="InterPro" id="IPR027417">
    <property type="entry name" value="P-loop_NTPase"/>
</dbReference>
<gene>
    <name evidence="6" type="ORF">CUNI_LOCUS10006</name>
</gene>
<feature type="domain" description="AIG1-type G" evidence="5">
    <location>
        <begin position="4"/>
        <end position="236"/>
    </location>
</feature>
<organism evidence="6 7">
    <name type="scientific">Candidula unifasciata</name>
    <dbReference type="NCBI Taxonomy" id="100452"/>
    <lineage>
        <taxon>Eukaryota</taxon>
        <taxon>Metazoa</taxon>
        <taxon>Spiralia</taxon>
        <taxon>Lophotrochozoa</taxon>
        <taxon>Mollusca</taxon>
        <taxon>Gastropoda</taxon>
        <taxon>Heterobranchia</taxon>
        <taxon>Euthyneura</taxon>
        <taxon>Panpulmonata</taxon>
        <taxon>Eupulmonata</taxon>
        <taxon>Stylommatophora</taxon>
        <taxon>Helicina</taxon>
        <taxon>Helicoidea</taxon>
        <taxon>Geomitridae</taxon>
        <taxon>Candidula</taxon>
    </lineage>
</organism>
<comment type="caution">
    <text evidence="6">The sequence shown here is derived from an EMBL/GenBank/DDBJ whole genome shotgun (WGS) entry which is preliminary data.</text>
</comment>
<dbReference type="Gene3D" id="3.40.50.300">
    <property type="entry name" value="P-loop containing nucleotide triphosphate hydrolases"/>
    <property type="match status" value="1"/>
</dbReference>
<evidence type="ECO:0000313" key="7">
    <source>
        <dbReference type="Proteomes" id="UP000678393"/>
    </source>
</evidence>
<proteinExistence type="inferred from homology"/>
<keyword evidence="4" id="KW-0175">Coiled coil</keyword>
<dbReference type="PROSITE" id="PS51720">
    <property type="entry name" value="G_AIG1"/>
    <property type="match status" value="1"/>
</dbReference>
<dbReference type="Proteomes" id="UP000678393">
    <property type="component" value="Unassembled WGS sequence"/>
</dbReference>
<evidence type="ECO:0000313" key="6">
    <source>
        <dbReference type="EMBL" id="CAG5124448.1"/>
    </source>
</evidence>
<dbReference type="InterPro" id="IPR006703">
    <property type="entry name" value="G_AIG1"/>
</dbReference>
<protein>
    <recommendedName>
        <fullName evidence="5">AIG1-type G domain-containing protein</fullName>
    </recommendedName>
</protein>
<dbReference type="PANTHER" id="PTHR10903:SF184">
    <property type="entry name" value="GTP-BINDING PROTEIN A"/>
    <property type="match status" value="1"/>
</dbReference>
<dbReference type="InterPro" id="IPR045058">
    <property type="entry name" value="GIMA/IAN/Toc"/>
</dbReference>
<keyword evidence="2" id="KW-0547">Nucleotide-binding</keyword>
<evidence type="ECO:0000256" key="3">
    <source>
        <dbReference type="ARBA" id="ARBA00023134"/>
    </source>
</evidence>
<sequence>MADLNQVDLLLIGKTGNGKSATGNSILKREAFESVSSSTSVTMQIKYEFSEFSGRIIKVVDGPGIGDTRLNKEDSIRFTMEAMAKAIAINPRGYHAFLLVVRFGGRFIEEDVDTIEFLKKTFGQDFVEDFCILIMTYEKSFAQWCNEQEGALQNLMKECDNREKKNKQIANLLQVVDNLRSRGRRYTDETFENKSIIQDETITETSLILARFGEVQKMTDSGEKIELLKKLQMRVKSLHKSVLDQDQDTGALHELCEIVNIINSRIIEQIGLCKSRMDERRNAKQQKETNERAIEQLEYKHKQEEAKINQNYGELVKNYNCVKEENEYGIMDVILDVATLGLRSALEWLIKYVSS</sequence>
<dbReference type="PANTHER" id="PTHR10903">
    <property type="entry name" value="GTPASE, IMAP FAMILY MEMBER-RELATED"/>
    <property type="match status" value="1"/>
</dbReference>
<evidence type="ECO:0000256" key="4">
    <source>
        <dbReference type="SAM" id="Coils"/>
    </source>
</evidence>
<dbReference type="AlphaFoldDB" id="A0A8S3Z898"/>
<evidence type="ECO:0000256" key="1">
    <source>
        <dbReference type="ARBA" id="ARBA00008535"/>
    </source>
</evidence>
<keyword evidence="7" id="KW-1185">Reference proteome</keyword>
<feature type="coiled-coil region" evidence="4">
    <location>
        <begin position="276"/>
        <end position="307"/>
    </location>
</feature>
<accession>A0A8S3Z898</accession>
<dbReference type="SUPFAM" id="SSF52540">
    <property type="entry name" value="P-loop containing nucleoside triphosphate hydrolases"/>
    <property type="match status" value="1"/>
</dbReference>
<comment type="similarity">
    <text evidence="1">Belongs to the TRAFAC class TrmE-Era-EngA-EngB-Septin-like GTPase superfamily. AIG1/Toc34/Toc159-like paraseptin GTPase family. IAN subfamily.</text>
</comment>
<dbReference type="Pfam" id="PF04548">
    <property type="entry name" value="AIG1"/>
    <property type="match status" value="1"/>
</dbReference>